<evidence type="ECO:0000313" key="2">
    <source>
        <dbReference type="Proteomes" id="UP001139451"/>
    </source>
</evidence>
<evidence type="ECO:0000313" key="1">
    <source>
        <dbReference type="EMBL" id="MCP3729273.1"/>
    </source>
</evidence>
<gene>
    <name evidence="1" type="ORF">M9978_02430</name>
</gene>
<dbReference type="AlphaFoldDB" id="A0A9X2HL69"/>
<reference evidence="1" key="1">
    <citation type="submission" date="2022-05" db="EMBL/GenBank/DDBJ databases">
        <title>Sphingomonas sp. strain MG17 Genome sequencing and assembly.</title>
        <authorList>
            <person name="Kim I."/>
        </authorList>
    </citation>
    <scope>NUCLEOTIDE SEQUENCE</scope>
    <source>
        <strain evidence="1">MG17</strain>
    </source>
</reference>
<protein>
    <submittedName>
        <fullName evidence="1">Uncharacterized protein</fullName>
    </submittedName>
</protein>
<keyword evidence="2" id="KW-1185">Reference proteome</keyword>
<dbReference type="EMBL" id="JAMLDX010000001">
    <property type="protein sequence ID" value="MCP3729273.1"/>
    <property type="molecule type" value="Genomic_DNA"/>
</dbReference>
<dbReference type="RefSeq" id="WP_254291251.1">
    <property type="nucleotide sequence ID" value="NZ_JAMLDX010000001.1"/>
</dbReference>
<organism evidence="1 2">
    <name type="scientific">Sphingomonas tagetis</name>
    <dbReference type="NCBI Taxonomy" id="2949092"/>
    <lineage>
        <taxon>Bacteria</taxon>
        <taxon>Pseudomonadati</taxon>
        <taxon>Pseudomonadota</taxon>
        <taxon>Alphaproteobacteria</taxon>
        <taxon>Sphingomonadales</taxon>
        <taxon>Sphingomonadaceae</taxon>
        <taxon>Sphingomonas</taxon>
    </lineage>
</organism>
<accession>A0A9X2HL69</accession>
<proteinExistence type="predicted"/>
<name>A0A9X2HL69_9SPHN</name>
<comment type="caution">
    <text evidence="1">The sequence shown here is derived from an EMBL/GenBank/DDBJ whole genome shotgun (WGS) entry which is preliminary data.</text>
</comment>
<dbReference type="Proteomes" id="UP001139451">
    <property type="component" value="Unassembled WGS sequence"/>
</dbReference>
<sequence length="103" mass="10938">MSHVAAGDRLWRALERSAAAAGCPVTMIYSVSESWSSAMFLGGRHEMMLAADVSPAFAPWADDLKDAELSVPGHLVADVAVGRVEQLGGRQRVTIEALTVEDA</sequence>